<dbReference type="SUPFAM" id="SSF52540">
    <property type="entry name" value="P-loop containing nucleoside triphosphate hydrolases"/>
    <property type="match status" value="1"/>
</dbReference>
<dbReference type="SMART" id="SM00382">
    <property type="entry name" value="AAA"/>
    <property type="match status" value="1"/>
</dbReference>
<evidence type="ECO:0000256" key="6">
    <source>
        <dbReference type="ARBA" id="ARBA00022967"/>
    </source>
</evidence>
<evidence type="ECO:0000256" key="3">
    <source>
        <dbReference type="ARBA" id="ARBA00022519"/>
    </source>
</evidence>
<keyword evidence="3 8" id="KW-0997">Cell inner membrane</keyword>
<keyword evidence="4 8" id="KW-0547">Nucleotide-binding</keyword>
<evidence type="ECO:0000256" key="8">
    <source>
        <dbReference type="RuleBase" id="RU367068"/>
    </source>
</evidence>
<keyword evidence="5 8" id="KW-0067">ATP-binding</keyword>
<name>A0A2V1GWJ8_9GAMM</name>
<evidence type="ECO:0000256" key="4">
    <source>
        <dbReference type="ARBA" id="ARBA00022741"/>
    </source>
</evidence>
<evidence type="ECO:0000313" key="10">
    <source>
        <dbReference type="EMBL" id="PVZ69047.1"/>
    </source>
</evidence>
<dbReference type="OrthoDB" id="9801477at2"/>
<comment type="subunit">
    <text evidence="8">The complex is composed of two ATP-binding proteins (LolD) and two transmembrane proteins (LolC and LolE).</text>
</comment>
<dbReference type="RefSeq" id="WP_116687430.1">
    <property type="nucleotide sequence ID" value="NZ_CAWNYD010000004.1"/>
</dbReference>
<comment type="subcellular location">
    <subcellularLocation>
        <location evidence="8">Cell inner membrane</location>
        <topology evidence="8">Peripheral membrane protein</topology>
    </subcellularLocation>
</comment>
<reference evidence="10 11" key="1">
    <citation type="submission" date="2018-04" db="EMBL/GenBank/DDBJ databases">
        <title>Thalassorhabdus spongiae gen. nov., sp. nov., isolated from a marine sponge in South-West Iceland.</title>
        <authorList>
            <person name="Knobloch S."/>
            <person name="Daussin A."/>
            <person name="Johannsson R."/>
            <person name="Marteinsson V.T."/>
        </authorList>
    </citation>
    <scope>NUCLEOTIDE SEQUENCE [LARGE SCALE GENOMIC DNA]</scope>
    <source>
        <strain evidence="10 11">Hp12</strain>
    </source>
</reference>
<comment type="similarity">
    <text evidence="8">Belongs to the ABC transporter superfamily. Lipoprotein translocase (TC 3.A.1.125) family.</text>
</comment>
<organism evidence="10 11">
    <name type="scientific">Pelagibaculum spongiae</name>
    <dbReference type="NCBI Taxonomy" id="2080658"/>
    <lineage>
        <taxon>Bacteria</taxon>
        <taxon>Pseudomonadati</taxon>
        <taxon>Pseudomonadota</taxon>
        <taxon>Gammaproteobacteria</taxon>
        <taxon>Oceanospirillales</taxon>
        <taxon>Pelagibaculum</taxon>
    </lineage>
</organism>
<dbReference type="GO" id="GO:0089705">
    <property type="term" value="P:protein localization to outer membrane"/>
    <property type="evidence" value="ECO:0007669"/>
    <property type="project" value="TreeGrafter"/>
</dbReference>
<dbReference type="Gene3D" id="3.40.50.300">
    <property type="entry name" value="P-loop containing nucleotide triphosphate hydrolases"/>
    <property type="match status" value="1"/>
</dbReference>
<evidence type="ECO:0000256" key="5">
    <source>
        <dbReference type="ARBA" id="ARBA00022840"/>
    </source>
</evidence>
<keyword evidence="2 8" id="KW-1003">Cell membrane</keyword>
<keyword evidence="1 8" id="KW-0813">Transport</keyword>
<dbReference type="PANTHER" id="PTHR24220">
    <property type="entry name" value="IMPORT ATP-BINDING PROTEIN"/>
    <property type="match status" value="1"/>
</dbReference>
<keyword evidence="10" id="KW-0449">Lipoprotein</keyword>
<evidence type="ECO:0000256" key="7">
    <source>
        <dbReference type="ARBA" id="ARBA00023136"/>
    </source>
</evidence>
<protein>
    <recommendedName>
        <fullName evidence="8">Lipoprotein-releasing system ATP-binding protein LolD</fullName>
        <ecNumber evidence="8">7.6.2.-</ecNumber>
    </recommendedName>
</protein>
<sequence>MNSDINNSASETAADNQATPVIECQGIARCYKDAGREIEVISDINFKIYRGESVAIVGSSGSGKTTLLNMLCGLDHPTSGKVLVDGIDLSSLSETALGKLRNRNLGFVYQFHHLLPEFTALENVAMPILIGGATPEEAQQKAKVLLERVGLGERLEHKPAEMSGGERQRTAIVRALANDPGCLLADEPTGNLDRQTADEVYNLMLELQQGLGTSFIVVTHDLELAGRMDRCLTIKDGKLLAL</sequence>
<dbReference type="EMBL" id="QDDL01000004">
    <property type="protein sequence ID" value="PVZ69047.1"/>
    <property type="molecule type" value="Genomic_DNA"/>
</dbReference>
<evidence type="ECO:0000259" key="9">
    <source>
        <dbReference type="PROSITE" id="PS50893"/>
    </source>
</evidence>
<evidence type="ECO:0000313" key="11">
    <source>
        <dbReference type="Proteomes" id="UP000244906"/>
    </source>
</evidence>
<dbReference type="Proteomes" id="UP000244906">
    <property type="component" value="Unassembled WGS sequence"/>
</dbReference>
<evidence type="ECO:0000256" key="2">
    <source>
        <dbReference type="ARBA" id="ARBA00022475"/>
    </source>
</evidence>
<dbReference type="AlphaFoldDB" id="A0A2V1GWJ8"/>
<dbReference type="GO" id="GO:0005524">
    <property type="term" value="F:ATP binding"/>
    <property type="evidence" value="ECO:0007669"/>
    <property type="project" value="UniProtKB-UniRule"/>
</dbReference>
<dbReference type="InterPro" id="IPR003439">
    <property type="entry name" value="ABC_transporter-like_ATP-bd"/>
</dbReference>
<dbReference type="CDD" id="cd03255">
    <property type="entry name" value="ABC_MJ0796_LolCDE_FtsE"/>
    <property type="match status" value="1"/>
</dbReference>
<dbReference type="InterPro" id="IPR015854">
    <property type="entry name" value="ABC_transpr_LolD-like"/>
</dbReference>
<dbReference type="EC" id="7.6.2.-" evidence="8"/>
<comment type="function">
    <text evidence="8">Part of the ABC transporter complex LolCDE involved in the translocation of mature outer membrane-directed lipoproteins, from the inner membrane to the periplasmic chaperone, LolA. Responsible for the formation of the LolA-lipoprotein complex in an ATP-dependent manner.</text>
</comment>
<dbReference type="GO" id="GO:0016887">
    <property type="term" value="F:ATP hydrolysis activity"/>
    <property type="evidence" value="ECO:0007669"/>
    <property type="project" value="InterPro"/>
</dbReference>
<feature type="domain" description="ABC transporter" evidence="9">
    <location>
        <begin position="22"/>
        <end position="242"/>
    </location>
</feature>
<keyword evidence="11" id="KW-1185">Reference proteome</keyword>
<dbReference type="NCBIfam" id="TIGR02211">
    <property type="entry name" value="LolD_lipo_ex"/>
    <property type="match status" value="1"/>
</dbReference>
<proteinExistence type="inferred from homology"/>
<dbReference type="FunFam" id="3.40.50.300:FF:000230">
    <property type="entry name" value="Lipoprotein-releasing system ATP-binding protein LolD"/>
    <property type="match status" value="1"/>
</dbReference>
<dbReference type="InterPro" id="IPR003593">
    <property type="entry name" value="AAA+_ATPase"/>
</dbReference>
<keyword evidence="6 8" id="KW-1278">Translocase</keyword>
<evidence type="ECO:0000256" key="1">
    <source>
        <dbReference type="ARBA" id="ARBA00022448"/>
    </source>
</evidence>
<dbReference type="PANTHER" id="PTHR24220:SF689">
    <property type="entry name" value="LIPOPROTEIN-RELEASING SYSTEM ATP-BINDING PROTEIN LOLD"/>
    <property type="match status" value="1"/>
</dbReference>
<dbReference type="GO" id="GO:0005886">
    <property type="term" value="C:plasma membrane"/>
    <property type="evidence" value="ECO:0007669"/>
    <property type="project" value="UniProtKB-SubCell"/>
</dbReference>
<keyword evidence="7 8" id="KW-0472">Membrane</keyword>
<dbReference type="InterPro" id="IPR011924">
    <property type="entry name" value="LolD_lipo_ATP-bd"/>
</dbReference>
<dbReference type="InterPro" id="IPR027417">
    <property type="entry name" value="P-loop_NTPase"/>
</dbReference>
<gene>
    <name evidence="8 10" type="primary">lolD</name>
    <name evidence="10" type="ORF">DC094_11590</name>
</gene>
<dbReference type="GO" id="GO:0044874">
    <property type="term" value="P:lipoprotein localization to outer membrane"/>
    <property type="evidence" value="ECO:0007669"/>
    <property type="project" value="TreeGrafter"/>
</dbReference>
<dbReference type="InterPro" id="IPR017911">
    <property type="entry name" value="MacB-like_ATP-bd"/>
</dbReference>
<dbReference type="PROSITE" id="PS50893">
    <property type="entry name" value="ABC_TRANSPORTER_2"/>
    <property type="match status" value="1"/>
</dbReference>
<comment type="caution">
    <text evidence="10">The sequence shown here is derived from an EMBL/GenBank/DDBJ whole genome shotgun (WGS) entry which is preliminary data.</text>
</comment>
<dbReference type="Pfam" id="PF00005">
    <property type="entry name" value="ABC_tran"/>
    <property type="match status" value="1"/>
</dbReference>
<dbReference type="GO" id="GO:0022857">
    <property type="term" value="F:transmembrane transporter activity"/>
    <property type="evidence" value="ECO:0007669"/>
    <property type="project" value="TreeGrafter"/>
</dbReference>
<accession>A0A2V1GWJ8</accession>